<reference evidence="11" key="1">
    <citation type="submission" date="2018-05" db="EMBL/GenBank/DDBJ databases">
        <authorList>
            <person name="Lanie J.A."/>
            <person name="Ng W.-L."/>
            <person name="Kazmierczak K.M."/>
            <person name="Andrzejewski T.M."/>
            <person name="Davidsen T.M."/>
            <person name="Wayne K.J."/>
            <person name="Tettelin H."/>
            <person name="Glass J.I."/>
            <person name="Rusch D."/>
            <person name="Podicherti R."/>
            <person name="Tsui H.-C.T."/>
            <person name="Winkler M.E."/>
        </authorList>
    </citation>
    <scope>NUCLEOTIDE SEQUENCE</scope>
</reference>
<dbReference type="AlphaFoldDB" id="A0A381SMI2"/>
<dbReference type="PANTHER" id="PTHR33540">
    <property type="entry name" value="TRNA THREONYLCARBAMOYLADENOSINE BIOSYNTHESIS PROTEIN TSAE"/>
    <property type="match status" value="1"/>
</dbReference>
<keyword evidence="4" id="KW-0963">Cytoplasm</keyword>
<comment type="subcellular location">
    <subcellularLocation>
        <location evidence="1">Cytoplasm</location>
    </subcellularLocation>
</comment>
<protein>
    <recommendedName>
        <fullName evidence="3">tRNA threonylcarbamoyladenosine biosynthesis protein TsaE</fullName>
    </recommendedName>
    <alternativeName>
        <fullName evidence="10">t(6)A37 threonylcarbamoyladenosine biosynthesis protein TsaE</fullName>
    </alternativeName>
</protein>
<dbReference type="NCBIfam" id="TIGR00150">
    <property type="entry name" value="T6A_YjeE"/>
    <property type="match status" value="1"/>
</dbReference>
<comment type="similarity">
    <text evidence="2">Belongs to the TsaE family.</text>
</comment>
<evidence type="ECO:0000313" key="11">
    <source>
        <dbReference type="EMBL" id="SVA04649.1"/>
    </source>
</evidence>
<dbReference type="GO" id="GO:0046872">
    <property type="term" value="F:metal ion binding"/>
    <property type="evidence" value="ECO:0007669"/>
    <property type="project" value="UniProtKB-KW"/>
</dbReference>
<keyword evidence="9" id="KW-0460">Magnesium</keyword>
<sequence>MTNIHRICSKSEDETKTLAAQMAEDILPMAVIALFGDLGTGKTIFSKGFASGLGVEDHVGSPTFKLISEYSGREINLYHVDCYRMRGSDDFLNIGGEFFLHPIDGITLIEWANIIQDLLPDDTITIQFERVPKKPKERIISFNGWNR</sequence>
<proteinExistence type="inferred from homology"/>
<dbReference type="GO" id="GO:0002949">
    <property type="term" value="P:tRNA threonylcarbamoyladenosine modification"/>
    <property type="evidence" value="ECO:0007669"/>
    <property type="project" value="InterPro"/>
</dbReference>
<organism evidence="11">
    <name type="scientific">marine metagenome</name>
    <dbReference type="NCBI Taxonomy" id="408172"/>
    <lineage>
        <taxon>unclassified sequences</taxon>
        <taxon>metagenomes</taxon>
        <taxon>ecological metagenomes</taxon>
    </lineage>
</organism>
<dbReference type="InterPro" id="IPR027417">
    <property type="entry name" value="P-loop_NTPase"/>
</dbReference>
<evidence type="ECO:0000256" key="8">
    <source>
        <dbReference type="ARBA" id="ARBA00022840"/>
    </source>
</evidence>
<dbReference type="Gene3D" id="3.40.50.300">
    <property type="entry name" value="P-loop containing nucleotide triphosphate hydrolases"/>
    <property type="match status" value="1"/>
</dbReference>
<evidence type="ECO:0000256" key="2">
    <source>
        <dbReference type="ARBA" id="ARBA00007599"/>
    </source>
</evidence>
<evidence type="ECO:0000256" key="1">
    <source>
        <dbReference type="ARBA" id="ARBA00004496"/>
    </source>
</evidence>
<keyword evidence="7" id="KW-0547">Nucleotide-binding</keyword>
<dbReference type="Pfam" id="PF02367">
    <property type="entry name" value="TsaE"/>
    <property type="match status" value="1"/>
</dbReference>
<name>A0A381SMI2_9ZZZZ</name>
<evidence type="ECO:0000256" key="5">
    <source>
        <dbReference type="ARBA" id="ARBA00022694"/>
    </source>
</evidence>
<dbReference type="EMBL" id="UINC01003249">
    <property type="protein sequence ID" value="SVA04649.1"/>
    <property type="molecule type" value="Genomic_DNA"/>
</dbReference>
<dbReference type="GO" id="GO:0005524">
    <property type="term" value="F:ATP binding"/>
    <property type="evidence" value="ECO:0007669"/>
    <property type="project" value="UniProtKB-KW"/>
</dbReference>
<dbReference type="SUPFAM" id="SSF52540">
    <property type="entry name" value="P-loop containing nucleoside triphosphate hydrolases"/>
    <property type="match status" value="1"/>
</dbReference>
<evidence type="ECO:0000256" key="9">
    <source>
        <dbReference type="ARBA" id="ARBA00022842"/>
    </source>
</evidence>
<keyword evidence="6" id="KW-0479">Metal-binding</keyword>
<keyword evidence="8" id="KW-0067">ATP-binding</keyword>
<dbReference type="PANTHER" id="PTHR33540:SF2">
    <property type="entry name" value="TRNA THREONYLCARBAMOYLADENOSINE BIOSYNTHESIS PROTEIN TSAE"/>
    <property type="match status" value="1"/>
</dbReference>
<evidence type="ECO:0000256" key="4">
    <source>
        <dbReference type="ARBA" id="ARBA00022490"/>
    </source>
</evidence>
<evidence type="ECO:0000256" key="7">
    <source>
        <dbReference type="ARBA" id="ARBA00022741"/>
    </source>
</evidence>
<evidence type="ECO:0000256" key="3">
    <source>
        <dbReference type="ARBA" id="ARBA00019010"/>
    </source>
</evidence>
<dbReference type="InterPro" id="IPR003442">
    <property type="entry name" value="T6A_TsaE"/>
</dbReference>
<gene>
    <name evidence="11" type="ORF">METZ01_LOCUS57503</name>
</gene>
<dbReference type="GO" id="GO:0005737">
    <property type="term" value="C:cytoplasm"/>
    <property type="evidence" value="ECO:0007669"/>
    <property type="project" value="UniProtKB-SubCell"/>
</dbReference>
<keyword evidence="5" id="KW-0819">tRNA processing</keyword>
<evidence type="ECO:0000256" key="10">
    <source>
        <dbReference type="ARBA" id="ARBA00032441"/>
    </source>
</evidence>
<accession>A0A381SMI2</accession>
<evidence type="ECO:0000256" key="6">
    <source>
        <dbReference type="ARBA" id="ARBA00022723"/>
    </source>
</evidence>